<dbReference type="EMBL" id="JAPXFL010000008">
    <property type="protein sequence ID" value="KAK9503109.1"/>
    <property type="molecule type" value="Genomic_DNA"/>
</dbReference>
<evidence type="ECO:0000256" key="1">
    <source>
        <dbReference type="SAM" id="Phobius"/>
    </source>
</evidence>
<comment type="caution">
    <text evidence="2">The sequence shown here is derived from an EMBL/GenBank/DDBJ whole genome shotgun (WGS) entry which is preliminary data.</text>
</comment>
<proteinExistence type="predicted"/>
<reference evidence="2 3" key="1">
    <citation type="submission" date="2022-12" db="EMBL/GenBank/DDBJ databases">
        <title>Chromosome-level genome assembly of true bugs.</title>
        <authorList>
            <person name="Ma L."/>
            <person name="Li H."/>
        </authorList>
    </citation>
    <scope>NUCLEOTIDE SEQUENCE [LARGE SCALE GENOMIC DNA]</scope>
    <source>
        <strain evidence="2">Lab_2022b</strain>
    </source>
</reference>
<keyword evidence="3" id="KW-1185">Reference proteome</keyword>
<keyword evidence="1" id="KW-1133">Transmembrane helix</keyword>
<feature type="transmembrane region" description="Helical" evidence="1">
    <location>
        <begin position="20"/>
        <end position="42"/>
    </location>
</feature>
<keyword evidence="1" id="KW-0812">Transmembrane</keyword>
<accession>A0AAW1D3J5</accession>
<protein>
    <submittedName>
        <fullName evidence="2">Uncharacterized protein</fullName>
    </submittedName>
</protein>
<dbReference type="Proteomes" id="UP001461498">
    <property type="component" value="Unassembled WGS sequence"/>
</dbReference>
<feature type="transmembrane region" description="Helical" evidence="1">
    <location>
        <begin position="93"/>
        <end position="117"/>
    </location>
</feature>
<feature type="transmembrane region" description="Helical" evidence="1">
    <location>
        <begin position="142"/>
        <end position="159"/>
    </location>
</feature>
<organism evidence="2 3">
    <name type="scientific">Rhynocoris fuscipes</name>
    <dbReference type="NCBI Taxonomy" id="488301"/>
    <lineage>
        <taxon>Eukaryota</taxon>
        <taxon>Metazoa</taxon>
        <taxon>Ecdysozoa</taxon>
        <taxon>Arthropoda</taxon>
        <taxon>Hexapoda</taxon>
        <taxon>Insecta</taxon>
        <taxon>Pterygota</taxon>
        <taxon>Neoptera</taxon>
        <taxon>Paraneoptera</taxon>
        <taxon>Hemiptera</taxon>
        <taxon>Heteroptera</taxon>
        <taxon>Panheteroptera</taxon>
        <taxon>Cimicomorpha</taxon>
        <taxon>Reduviidae</taxon>
        <taxon>Harpactorinae</taxon>
        <taxon>Harpactorini</taxon>
        <taxon>Rhynocoris</taxon>
    </lineage>
</organism>
<gene>
    <name evidence="2" type="ORF">O3M35_011747</name>
</gene>
<evidence type="ECO:0000313" key="3">
    <source>
        <dbReference type="Proteomes" id="UP001461498"/>
    </source>
</evidence>
<keyword evidence="1" id="KW-0472">Membrane</keyword>
<feature type="transmembrane region" description="Helical" evidence="1">
    <location>
        <begin position="62"/>
        <end position="86"/>
    </location>
</feature>
<sequence>MVNLKVPVVKKFCFCIPLEIGAKIFAFIHLIFSGLVLGFIYYLQIKYFSSDTAYPTVEIIEFMLQLSDVGVTLQIVFGVYLVIGLYERNPVFLLSWMMFEISSIIIGFYIVILELYFGLNHSWRLSLVSEMIGGTSTAFEEIQFIVFYSFFCLMIYSVYKKFSRERDDKGVPIKWSRRDPNNVY</sequence>
<evidence type="ECO:0000313" key="2">
    <source>
        <dbReference type="EMBL" id="KAK9503109.1"/>
    </source>
</evidence>
<name>A0AAW1D3J5_9HEMI</name>
<dbReference type="AlphaFoldDB" id="A0AAW1D3J5"/>